<accession>A0AA39KMM1</accession>
<dbReference type="InterPro" id="IPR019169">
    <property type="entry name" value="Transmembrane_26"/>
</dbReference>
<dbReference type="Pfam" id="PF09772">
    <property type="entry name" value="Tmem26"/>
    <property type="match status" value="1"/>
</dbReference>
<feature type="compositionally biased region" description="Polar residues" evidence="1">
    <location>
        <begin position="387"/>
        <end position="396"/>
    </location>
</feature>
<dbReference type="Proteomes" id="UP001168972">
    <property type="component" value="Unassembled WGS sequence"/>
</dbReference>
<dbReference type="PANTHER" id="PTHR22168:SF8">
    <property type="entry name" value="TRANSMEMBRANE PROTEIN 26"/>
    <property type="match status" value="1"/>
</dbReference>
<sequence>MAKFVATIKAIITRLVFASHGFIAIWQVATFKKNPLYWYLSCPILLLFFEGIFTVTIKTNQEWKWFCPSVFLYLGSVVPAIWLLELDKLERRMKVRDSNINISETLDLSNLAADDLKHLEKVFGVNLKLPDIKISTETWVTLIEQFLMLVLIVGRWMLPKGDLTRDQLSQLLLVYIGTAADIIEFFDSFKEDKIGRELVLVYLTLGIWSWSLMQFTVVLTATKSRKCRLSSGTTIKRKVSSKTSCCSIDVWAIAINMILQDAPFLAFRLIIIIHYQIVSYMNIFFTCKNTLVILLQLYRLYVVQSENKSKKKRKRRRNERREVMSSISVISRNDLYKCESSRNGKKRRRNDENVEPDSEDYPSEDRDIDEIPQKHFRRTKRQKRQDTGYSTSSTHNSSKHDKIQKLKGKRTEAYRNVEAQADIVSYDEDIKKKLMKNQKKKMGKIDGHAKRSAIKNKNDCDKQTARHCEKMIVNYQSTEDSSEEESSTIDESETESEQRYARHKSHRV</sequence>
<feature type="transmembrane region" description="Helical" evidence="2">
    <location>
        <begin position="12"/>
        <end position="30"/>
    </location>
</feature>
<feature type="compositionally biased region" description="Basic residues" evidence="1">
    <location>
        <begin position="374"/>
        <end position="383"/>
    </location>
</feature>
<evidence type="ECO:0008006" key="5">
    <source>
        <dbReference type="Google" id="ProtNLM"/>
    </source>
</evidence>
<proteinExistence type="predicted"/>
<keyword evidence="2" id="KW-0812">Transmembrane</keyword>
<protein>
    <recommendedName>
        <fullName evidence="5">Transmembrane protein 26</fullName>
    </recommendedName>
</protein>
<comment type="caution">
    <text evidence="3">The sequence shown here is derived from an EMBL/GenBank/DDBJ whole genome shotgun (WGS) entry which is preliminary data.</text>
</comment>
<feature type="transmembrane region" description="Helical" evidence="2">
    <location>
        <begin position="198"/>
        <end position="219"/>
    </location>
</feature>
<reference evidence="3" key="2">
    <citation type="submission" date="2023-03" db="EMBL/GenBank/DDBJ databases">
        <authorList>
            <person name="Inwood S.N."/>
            <person name="Skelly J.G."/>
            <person name="Guhlin J."/>
            <person name="Harrop T.W.R."/>
            <person name="Goldson S.G."/>
            <person name="Dearden P.K."/>
        </authorList>
    </citation>
    <scope>NUCLEOTIDE SEQUENCE</scope>
    <source>
        <strain evidence="3">Lincoln</strain>
        <tissue evidence="3">Whole body</tissue>
    </source>
</reference>
<feature type="compositionally biased region" description="Acidic residues" evidence="1">
    <location>
        <begin position="480"/>
        <end position="495"/>
    </location>
</feature>
<gene>
    <name evidence="3" type="ORF">PV327_004383</name>
</gene>
<keyword evidence="2" id="KW-0472">Membrane</keyword>
<dbReference type="EMBL" id="JAQQBR010001832">
    <property type="protein sequence ID" value="KAK0166916.1"/>
    <property type="molecule type" value="Genomic_DNA"/>
</dbReference>
<feature type="region of interest" description="Disordered" evidence="1">
    <location>
        <begin position="474"/>
        <end position="508"/>
    </location>
</feature>
<feature type="region of interest" description="Disordered" evidence="1">
    <location>
        <begin position="439"/>
        <end position="462"/>
    </location>
</feature>
<name>A0AA39KMM1_MICHY</name>
<feature type="compositionally biased region" description="Acidic residues" evidence="1">
    <location>
        <begin position="353"/>
        <end position="362"/>
    </location>
</feature>
<evidence type="ECO:0000313" key="3">
    <source>
        <dbReference type="EMBL" id="KAK0166916.1"/>
    </source>
</evidence>
<dbReference type="AlphaFoldDB" id="A0AA39KMM1"/>
<evidence type="ECO:0000256" key="1">
    <source>
        <dbReference type="SAM" id="MobiDB-lite"/>
    </source>
</evidence>
<evidence type="ECO:0000313" key="4">
    <source>
        <dbReference type="Proteomes" id="UP001168972"/>
    </source>
</evidence>
<reference evidence="3" key="1">
    <citation type="journal article" date="2023" name="bioRxiv">
        <title>Scaffold-level genome assemblies of two parasitoid biocontrol wasps reveal the parthenogenesis mechanism and an associated novel virus.</title>
        <authorList>
            <person name="Inwood S."/>
            <person name="Skelly J."/>
            <person name="Guhlin J."/>
            <person name="Harrop T."/>
            <person name="Goldson S."/>
            <person name="Dearden P."/>
        </authorList>
    </citation>
    <scope>NUCLEOTIDE SEQUENCE</scope>
    <source>
        <strain evidence="3">Lincoln</strain>
        <tissue evidence="3">Whole body</tissue>
    </source>
</reference>
<keyword evidence="2" id="KW-1133">Transmembrane helix</keyword>
<organism evidence="3 4">
    <name type="scientific">Microctonus hyperodae</name>
    <name type="common">Parasitoid wasp</name>
    <dbReference type="NCBI Taxonomy" id="165561"/>
    <lineage>
        <taxon>Eukaryota</taxon>
        <taxon>Metazoa</taxon>
        <taxon>Ecdysozoa</taxon>
        <taxon>Arthropoda</taxon>
        <taxon>Hexapoda</taxon>
        <taxon>Insecta</taxon>
        <taxon>Pterygota</taxon>
        <taxon>Neoptera</taxon>
        <taxon>Endopterygota</taxon>
        <taxon>Hymenoptera</taxon>
        <taxon>Apocrita</taxon>
        <taxon>Ichneumonoidea</taxon>
        <taxon>Braconidae</taxon>
        <taxon>Euphorinae</taxon>
        <taxon>Microctonus</taxon>
    </lineage>
</organism>
<feature type="transmembrane region" description="Helical" evidence="2">
    <location>
        <begin position="65"/>
        <end position="84"/>
    </location>
</feature>
<feature type="compositionally biased region" description="Basic and acidic residues" evidence="1">
    <location>
        <begin position="363"/>
        <end position="373"/>
    </location>
</feature>
<dbReference type="PANTHER" id="PTHR22168">
    <property type="entry name" value="TMEM26 PROTEIN"/>
    <property type="match status" value="1"/>
</dbReference>
<feature type="compositionally biased region" description="Basic and acidic residues" evidence="1">
    <location>
        <begin position="398"/>
        <end position="410"/>
    </location>
</feature>
<feature type="transmembrane region" description="Helical" evidence="2">
    <location>
        <begin position="36"/>
        <end position="53"/>
    </location>
</feature>
<evidence type="ECO:0000256" key="2">
    <source>
        <dbReference type="SAM" id="Phobius"/>
    </source>
</evidence>
<feature type="transmembrane region" description="Helical" evidence="2">
    <location>
        <begin position="139"/>
        <end position="158"/>
    </location>
</feature>
<feature type="transmembrane region" description="Helical" evidence="2">
    <location>
        <begin position="265"/>
        <end position="285"/>
    </location>
</feature>
<feature type="region of interest" description="Disordered" evidence="1">
    <location>
        <begin position="339"/>
        <end position="410"/>
    </location>
</feature>
<keyword evidence="4" id="KW-1185">Reference proteome</keyword>